<dbReference type="Proteomes" id="UP001209878">
    <property type="component" value="Unassembled WGS sequence"/>
</dbReference>
<reference evidence="1" key="1">
    <citation type="journal article" date="2023" name="Mol. Biol. Evol.">
        <title>Third-Generation Sequencing Reveals the Adaptive Role of the Epigenome in Three Deep-Sea Polychaetes.</title>
        <authorList>
            <person name="Perez M."/>
            <person name="Aroh O."/>
            <person name="Sun Y."/>
            <person name="Lan Y."/>
            <person name="Juniper S.K."/>
            <person name="Young C.R."/>
            <person name="Angers B."/>
            <person name="Qian P.Y."/>
        </authorList>
    </citation>
    <scope>NUCLEOTIDE SEQUENCE</scope>
    <source>
        <strain evidence="1">R07B-5</strain>
    </source>
</reference>
<protein>
    <submittedName>
        <fullName evidence="1">Uncharacterized protein</fullName>
    </submittedName>
</protein>
<dbReference type="AlphaFoldDB" id="A0AAD9NMA2"/>
<sequence length="164" mass="18425">MAMEQFLQGIPHRVNRKSVHVAVCCHRRDYSVASSDADITNADTPDRGHSFGSKPSPCIHTHKHAEWYNIHSVYPHPDTHTYTQLLSMTACHPRRSLSANASEHTVVLKHTTKEVTVTDHLMICRQEIIGCSTLQGQPTTEWSTSVHVPPINSTASNFTEMLWT</sequence>
<gene>
    <name evidence="1" type="ORF">NP493_866g01069</name>
</gene>
<evidence type="ECO:0000313" key="2">
    <source>
        <dbReference type="Proteomes" id="UP001209878"/>
    </source>
</evidence>
<accession>A0AAD9NMA2</accession>
<name>A0AAD9NMA2_RIDPI</name>
<comment type="caution">
    <text evidence="1">The sequence shown here is derived from an EMBL/GenBank/DDBJ whole genome shotgun (WGS) entry which is preliminary data.</text>
</comment>
<dbReference type="EMBL" id="JAODUO010000865">
    <property type="protein sequence ID" value="KAK2173576.1"/>
    <property type="molecule type" value="Genomic_DNA"/>
</dbReference>
<organism evidence="1 2">
    <name type="scientific">Ridgeia piscesae</name>
    <name type="common">Tubeworm</name>
    <dbReference type="NCBI Taxonomy" id="27915"/>
    <lineage>
        <taxon>Eukaryota</taxon>
        <taxon>Metazoa</taxon>
        <taxon>Spiralia</taxon>
        <taxon>Lophotrochozoa</taxon>
        <taxon>Annelida</taxon>
        <taxon>Polychaeta</taxon>
        <taxon>Sedentaria</taxon>
        <taxon>Canalipalpata</taxon>
        <taxon>Sabellida</taxon>
        <taxon>Siboglinidae</taxon>
        <taxon>Ridgeia</taxon>
    </lineage>
</organism>
<keyword evidence="2" id="KW-1185">Reference proteome</keyword>
<proteinExistence type="predicted"/>
<evidence type="ECO:0000313" key="1">
    <source>
        <dbReference type="EMBL" id="KAK2173576.1"/>
    </source>
</evidence>